<dbReference type="AlphaFoldDB" id="A0A9D3XEN9"/>
<dbReference type="PANTHER" id="PTHR12570">
    <property type="match status" value="1"/>
</dbReference>
<proteinExistence type="inferred from homology"/>
<protein>
    <submittedName>
        <fullName evidence="8">Uncharacterized protein</fullName>
    </submittedName>
</protein>
<dbReference type="PANTHER" id="PTHR12570:SF16">
    <property type="entry name" value="NIPA-LIKE PROTEIN 2"/>
    <property type="match status" value="1"/>
</dbReference>
<sequence>MDYIQPLRTLWTHNTGHMHCIQPTQVLLQASRLPYLPGIVKVLTLMAWDRTHTDGQFVCCSVLTGKARDRRPEEARGRVSMQLRAKHDSCSGNCHPPGKREITNLYWLVEGRWGLSTSINNLLKNHFQDSFLLHKCNLISCGSTVLARTGKQLFITRCNTVYREPKTDKQNHWKNKYSEECSADSKYTTKKRSAIPKERKGSPAVEDATQILGCPSGEMLGRKQGASRPEVHCFPLGCLSINNIVEIKESLPKMAELPNVSQAKEVTVKSSRSSPESNTSPPAHGTACSGVPLGAQLMAGEMHLLTTLDHLAWNSTSAEQGARNGSQSNFWYNTNKTQLLGVLLAITGNFLISISLNIQKYAHLRLACQANQKPYYTSKLWWCGIILMGLGELGNAAAYGFAPATLIAPLGCVSVIGSAFISVLFLKETMRAADMLGGTLTIAGTYLLVTFAPNVTQELTATKIQNYLISWQFLIYV</sequence>
<dbReference type="InterPro" id="IPR008521">
    <property type="entry name" value="Mg_trans_NIPA"/>
</dbReference>
<keyword evidence="4 7" id="KW-1133">Transmembrane helix</keyword>
<comment type="similarity">
    <text evidence="2">Belongs to the NIPA family.</text>
</comment>
<feature type="transmembrane region" description="Helical" evidence="7">
    <location>
        <begin position="380"/>
        <end position="401"/>
    </location>
</feature>
<keyword evidence="5 7" id="KW-0472">Membrane</keyword>
<evidence type="ECO:0000313" key="9">
    <source>
        <dbReference type="Proteomes" id="UP000827986"/>
    </source>
</evidence>
<evidence type="ECO:0000256" key="5">
    <source>
        <dbReference type="ARBA" id="ARBA00023136"/>
    </source>
</evidence>
<feature type="region of interest" description="Disordered" evidence="6">
    <location>
        <begin position="265"/>
        <end position="286"/>
    </location>
</feature>
<comment type="subcellular location">
    <subcellularLocation>
        <location evidence="1">Membrane</location>
        <topology evidence="1">Multi-pass membrane protein</topology>
    </subcellularLocation>
</comment>
<dbReference type="EMBL" id="JAHDVG010000474">
    <property type="protein sequence ID" value="KAH1178262.1"/>
    <property type="molecule type" value="Genomic_DNA"/>
</dbReference>
<feature type="transmembrane region" description="Helical" evidence="7">
    <location>
        <begin position="407"/>
        <end position="426"/>
    </location>
</feature>
<comment type="caution">
    <text evidence="8">The sequence shown here is derived from an EMBL/GenBank/DDBJ whole genome shotgun (WGS) entry which is preliminary data.</text>
</comment>
<dbReference type="Proteomes" id="UP000827986">
    <property type="component" value="Unassembled WGS sequence"/>
</dbReference>
<dbReference type="SUPFAM" id="SSF103481">
    <property type="entry name" value="Multidrug resistance efflux transporter EmrE"/>
    <property type="match status" value="1"/>
</dbReference>
<feature type="transmembrane region" description="Helical" evidence="7">
    <location>
        <begin position="339"/>
        <end position="359"/>
    </location>
</feature>
<dbReference type="InterPro" id="IPR037185">
    <property type="entry name" value="EmrE-like"/>
</dbReference>
<accession>A0A9D3XEN9</accession>
<dbReference type="GO" id="GO:0015095">
    <property type="term" value="F:magnesium ion transmembrane transporter activity"/>
    <property type="evidence" value="ECO:0007669"/>
    <property type="project" value="InterPro"/>
</dbReference>
<evidence type="ECO:0000256" key="3">
    <source>
        <dbReference type="ARBA" id="ARBA00022692"/>
    </source>
</evidence>
<evidence type="ECO:0000256" key="1">
    <source>
        <dbReference type="ARBA" id="ARBA00004141"/>
    </source>
</evidence>
<reference evidence="8" key="1">
    <citation type="submission" date="2021-09" db="EMBL/GenBank/DDBJ databases">
        <title>The genome of Mauremys mutica provides insights into the evolution of semi-aquatic lifestyle.</title>
        <authorList>
            <person name="Gong S."/>
            <person name="Gao Y."/>
        </authorList>
    </citation>
    <scope>NUCLEOTIDE SEQUENCE</scope>
    <source>
        <strain evidence="8">MM-2020</strain>
        <tissue evidence="8">Muscle</tissue>
    </source>
</reference>
<organism evidence="8 9">
    <name type="scientific">Mauremys mutica</name>
    <name type="common">yellowpond turtle</name>
    <dbReference type="NCBI Taxonomy" id="74926"/>
    <lineage>
        <taxon>Eukaryota</taxon>
        <taxon>Metazoa</taxon>
        <taxon>Chordata</taxon>
        <taxon>Craniata</taxon>
        <taxon>Vertebrata</taxon>
        <taxon>Euteleostomi</taxon>
        <taxon>Archelosauria</taxon>
        <taxon>Testudinata</taxon>
        <taxon>Testudines</taxon>
        <taxon>Cryptodira</taxon>
        <taxon>Durocryptodira</taxon>
        <taxon>Testudinoidea</taxon>
        <taxon>Geoemydidae</taxon>
        <taxon>Geoemydinae</taxon>
        <taxon>Mauremys</taxon>
    </lineage>
</organism>
<keyword evidence="9" id="KW-1185">Reference proteome</keyword>
<feature type="non-terminal residue" evidence="8">
    <location>
        <position position="477"/>
    </location>
</feature>
<evidence type="ECO:0000256" key="4">
    <source>
        <dbReference type="ARBA" id="ARBA00022989"/>
    </source>
</evidence>
<dbReference type="Pfam" id="PF05653">
    <property type="entry name" value="Mg_trans_NIPA"/>
    <property type="match status" value="1"/>
</dbReference>
<feature type="compositionally biased region" description="Low complexity" evidence="6">
    <location>
        <begin position="270"/>
        <end position="282"/>
    </location>
</feature>
<gene>
    <name evidence="8" type="ORF">KIL84_011964</name>
</gene>
<dbReference type="GO" id="GO:0016020">
    <property type="term" value="C:membrane"/>
    <property type="evidence" value="ECO:0007669"/>
    <property type="project" value="UniProtKB-SubCell"/>
</dbReference>
<evidence type="ECO:0000256" key="7">
    <source>
        <dbReference type="SAM" id="Phobius"/>
    </source>
</evidence>
<keyword evidence="3 7" id="KW-0812">Transmembrane</keyword>
<evidence type="ECO:0000256" key="2">
    <source>
        <dbReference type="ARBA" id="ARBA00007230"/>
    </source>
</evidence>
<evidence type="ECO:0000313" key="8">
    <source>
        <dbReference type="EMBL" id="KAH1178262.1"/>
    </source>
</evidence>
<evidence type="ECO:0000256" key="6">
    <source>
        <dbReference type="SAM" id="MobiDB-lite"/>
    </source>
</evidence>
<name>A0A9D3XEN9_9SAUR</name>